<evidence type="ECO:0000259" key="4">
    <source>
        <dbReference type="Pfam" id="PF25984"/>
    </source>
</evidence>
<comment type="caution">
    <text evidence="5">The sequence shown here is derived from an EMBL/GenBank/DDBJ whole genome shotgun (WGS) entry which is preliminary data.</text>
</comment>
<feature type="domain" description="YknX-like barrel-sandwich hybrid" evidence="4">
    <location>
        <begin position="69"/>
        <end position="190"/>
    </location>
</feature>
<evidence type="ECO:0000313" key="6">
    <source>
        <dbReference type="Proteomes" id="UP000075816"/>
    </source>
</evidence>
<dbReference type="EMBL" id="LVEA01000001">
    <property type="protein sequence ID" value="KYL05721.1"/>
    <property type="molecule type" value="Genomic_DNA"/>
</dbReference>
<dbReference type="NCBIfam" id="TIGR01730">
    <property type="entry name" value="RND_mfp"/>
    <property type="match status" value="1"/>
</dbReference>
<dbReference type="Proteomes" id="UP000075816">
    <property type="component" value="Unassembled WGS sequence"/>
</dbReference>
<dbReference type="RefSeq" id="WP_035904312.1">
    <property type="nucleotide sequence ID" value="NZ_CAXOUJ010000033.1"/>
</dbReference>
<dbReference type="InterPro" id="IPR058627">
    <property type="entry name" value="MdtA-like_C"/>
</dbReference>
<dbReference type="KEGG" id="fnf:BSQ88_06160"/>
<evidence type="ECO:0000256" key="1">
    <source>
        <dbReference type="ARBA" id="ARBA00009477"/>
    </source>
</evidence>
<protein>
    <submittedName>
        <fullName evidence="5">Efflux transporter periplasmic adaptor subunit</fullName>
    </submittedName>
</protein>
<dbReference type="eggNOG" id="COG0845">
    <property type="taxonomic scope" value="Bacteria"/>
</dbReference>
<dbReference type="Pfam" id="PF25967">
    <property type="entry name" value="RND-MFP_C"/>
    <property type="match status" value="1"/>
</dbReference>
<evidence type="ECO:0000313" key="5">
    <source>
        <dbReference type="EMBL" id="KYL05721.1"/>
    </source>
</evidence>
<dbReference type="GO" id="GO:0015562">
    <property type="term" value="F:efflux transmembrane transporter activity"/>
    <property type="evidence" value="ECO:0007669"/>
    <property type="project" value="TreeGrafter"/>
</dbReference>
<dbReference type="Pfam" id="PF25984">
    <property type="entry name" value="BSH_YknX"/>
    <property type="match status" value="1"/>
</dbReference>
<accession>A0A162JGL6</accession>
<dbReference type="InterPro" id="IPR006143">
    <property type="entry name" value="RND_pump_MFP"/>
</dbReference>
<dbReference type="GO" id="GO:1990281">
    <property type="term" value="C:efflux pump complex"/>
    <property type="evidence" value="ECO:0007669"/>
    <property type="project" value="TreeGrafter"/>
</dbReference>
<keyword evidence="2" id="KW-0175">Coiled coil</keyword>
<sequence length="358" mass="40602">MKKKTILLITIVILLAVLGLWKYYKTTKKEEKVYSTIEIHKKQGNGYIEAKGKVEVNDMISVFVDKPLKVKEIFVKEGDYVEKGQILMTFDDLSKNKLLRSMEKEKLQLQKLRRNYEIEMSLEKIGGASLNSLKDMREEIRLHELSLEELNEDFRKTASEILSPANGTISSLTAQENYLVNTDSPLLKIADLSNIKIVLEIPEYNVRYLKLGEKLSLAPEIFEEKESFSGEIIRIGKIAKVSSITSENILEVEVKPLEEIPYIVPGFKVSARIQLQGDKEEKRILIPKTALLEENGSFYVFLVGEEQKVSKIVVEAEILSGKEAAILKGLKEGDIIISNPDVSLKEGDRILDSNKKDQ</sequence>
<evidence type="ECO:0000259" key="3">
    <source>
        <dbReference type="Pfam" id="PF25967"/>
    </source>
</evidence>
<dbReference type="Gene3D" id="2.40.50.100">
    <property type="match status" value="1"/>
</dbReference>
<comment type="similarity">
    <text evidence="1">Belongs to the membrane fusion protein (MFP) (TC 8.A.1) family.</text>
</comment>
<evidence type="ECO:0000256" key="2">
    <source>
        <dbReference type="SAM" id="Coils"/>
    </source>
</evidence>
<dbReference type="PANTHER" id="PTHR30469:SF15">
    <property type="entry name" value="HLYD FAMILY OF SECRETION PROTEINS"/>
    <property type="match status" value="1"/>
</dbReference>
<organism evidence="5 6">
    <name type="scientific">Fusobacterium necrophorum subsp. funduliforme</name>
    <dbReference type="NCBI Taxonomy" id="143387"/>
    <lineage>
        <taxon>Bacteria</taxon>
        <taxon>Fusobacteriati</taxon>
        <taxon>Fusobacteriota</taxon>
        <taxon>Fusobacteriia</taxon>
        <taxon>Fusobacteriales</taxon>
        <taxon>Fusobacteriaceae</taxon>
        <taxon>Fusobacterium</taxon>
    </lineage>
</organism>
<dbReference type="PANTHER" id="PTHR30469">
    <property type="entry name" value="MULTIDRUG RESISTANCE PROTEIN MDTA"/>
    <property type="match status" value="1"/>
</dbReference>
<dbReference type="SUPFAM" id="SSF111369">
    <property type="entry name" value="HlyD-like secretion proteins"/>
    <property type="match status" value="1"/>
</dbReference>
<reference evidence="5 6" key="1">
    <citation type="submission" date="2016-03" db="EMBL/GenBank/DDBJ databases">
        <title>Comparative genomics of human isolates of Fusobacterium necrophorum.</title>
        <authorList>
            <person name="Jensen A."/>
            <person name="Bank S."/>
            <person name="Andersen P.S."/>
            <person name="Kristensen L.H."/>
            <person name="Prag J."/>
        </authorList>
    </citation>
    <scope>NUCLEOTIDE SEQUENCE [LARGE SCALE GENOMIC DNA]</scope>
    <source>
        <strain evidence="5 6">LS_1264</strain>
    </source>
</reference>
<name>A0A162JGL6_9FUSO</name>
<dbReference type="Gene3D" id="2.40.30.170">
    <property type="match status" value="1"/>
</dbReference>
<feature type="domain" description="Multidrug resistance protein MdtA-like C-terminal permuted SH3" evidence="3">
    <location>
        <begin position="284"/>
        <end position="337"/>
    </location>
</feature>
<dbReference type="InterPro" id="IPR058639">
    <property type="entry name" value="BSH_YknX-like"/>
</dbReference>
<proteinExistence type="inferred from homology"/>
<feature type="coiled-coil region" evidence="2">
    <location>
        <begin position="95"/>
        <end position="153"/>
    </location>
</feature>
<dbReference type="Gene3D" id="2.40.420.20">
    <property type="match status" value="1"/>
</dbReference>
<gene>
    <name evidence="5" type="ORF">A2J07_03045</name>
</gene>
<dbReference type="AlphaFoldDB" id="A0A162JGL6"/>